<reference evidence="4" key="1">
    <citation type="journal article" date="2021" name="J Fungi (Basel)">
        <title>Virulence traits and population genomics of the black yeast Aureobasidium melanogenum.</title>
        <authorList>
            <person name="Cernosa A."/>
            <person name="Sun X."/>
            <person name="Gostincar C."/>
            <person name="Fang C."/>
            <person name="Gunde-Cimerman N."/>
            <person name="Song Z."/>
        </authorList>
    </citation>
    <scope>NUCLEOTIDE SEQUENCE</scope>
    <source>
        <strain evidence="4">EXF-9298</strain>
    </source>
</reference>
<keyword evidence="2" id="KW-1133">Transmembrane helix</keyword>
<dbReference type="SMART" id="SM00220">
    <property type="entry name" value="S_TKc"/>
    <property type="match status" value="1"/>
</dbReference>
<accession>A0A9P8G645</accession>
<dbReference type="Proteomes" id="UP000729357">
    <property type="component" value="Unassembled WGS sequence"/>
</dbReference>
<dbReference type="PROSITE" id="PS00108">
    <property type="entry name" value="PROTEIN_KINASE_ST"/>
    <property type="match status" value="1"/>
</dbReference>
<dbReference type="SUPFAM" id="SSF56112">
    <property type="entry name" value="Protein kinase-like (PK-like)"/>
    <property type="match status" value="1"/>
</dbReference>
<dbReference type="GO" id="GO:0004672">
    <property type="term" value="F:protein kinase activity"/>
    <property type="evidence" value="ECO:0007669"/>
    <property type="project" value="InterPro"/>
</dbReference>
<sequence length="972" mass="109100">MSSSGDYQVAACAAGFTLGFGYLTTVRAVHQTRANRNPLRSAYIYMIWGEIVANLVLGILCWLWLKDIVHNGAVLLFFILFFYVFEVQFLMQIIINRISIISERKATAQRLKIVTAVVISCINIAVFCIFIPSHLSPPPSKVFVHINKYWDRCSKILIMLVDAFLNWYFIYVVKARLVKQHGLRKYKPLVAYYTRLGIISVCMDLMLIGLMSLPNGIVFVQFHPVAYMVKLNIEMSMADMIIKVARSNEQDMNFGSSSEGTPYPATLNTQKSQHNHTFHEGDCHGVPKNVTNTAFVGHNRSNEDIREDIHGIKRQTEVQVYVGDSDSEDRSIDLEHGKRTTRDFTRDRDGFVVNTRASHHSNDSQIPMNDLGFHLDLPNSLLNLRNSSSVENTIKIREYTKLPDVQLPPGHTWQYDRAVDEGDEGIAYLWAHVDAEQRVVECIVIKNTYRVVPEVHFVEEGPDAGKWLEVYVQQKLHPSGSTDACTVPVLAAQKIPGTKHSWRTYMPYYSRGDLGQLIETHDQHPIPKPFLWFLLHRMVRAAVAMDEVFREEGKDGPVLVHQDIKPANIFLAHPGSLGRDADYIYYPVPFLGDFGSCYLTRDDESWKGKPAGTLGYHPPEQDRGFPPRPRARHDVPPGSRTNIWEIGFCVLLLMTRNEGGLNAEGGLVYTRIPEFDELVESGEWNDYSDDLLEVVERCLMDRMQARPSPQNVLARIEQVMPDHAEGMDRWGTVTWVRDKSRDIDGPIAADAEETKDTGVGSSSTMREKRKVPGSPESRPDAKRIKAQTALERRLAYVAFIMSGDLQIREPHEDDQAFRLDHLKRLQCGDVDETFDPDTFFGTADAGPISFFELAGVAGDGPAKKAKAKEASAPLENDSDGDEKEGPKSTLKPSRPTNEDVPASADGDDDDDDEEYFTKPTGASKLESKGGKEKVAAVDEEYGDDDHEEGLDFGEGVYAGGGGTFDGDDDEEE</sequence>
<feature type="region of interest" description="Disordered" evidence="1">
    <location>
        <begin position="862"/>
        <end position="972"/>
    </location>
</feature>
<organism evidence="4 5">
    <name type="scientific">Aureobasidium melanogenum</name>
    <name type="common">Aureobasidium pullulans var. melanogenum</name>
    <dbReference type="NCBI Taxonomy" id="46634"/>
    <lineage>
        <taxon>Eukaryota</taxon>
        <taxon>Fungi</taxon>
        <taxon>Dikarya</taxon>
        <taxon>Ascomycota</taxon>
        <taxon>Pezizomycotina</taxon>
        <taxon>Dothideomycetes</taxon>
        <taxon>Dothideomycetidae</taxon>
        <taxon>Dothideales</taxon>
        <taxon>Saccotheciaceae</taxon>
        <taxon>Aureobasidium</taxon>
    </lineage>
</organism>
<name>A0A9P8G645_AURME</name>
<feature type="compositionally biased region" description="Basic and acidic residues" evidence="1">
    <location>
        <begin position="925"/>
        <end position="936"/>
    </location>
</feature>
<dbReference type="EMBL" id="JAHFXS010000042">
    <property type="protein sequence ID" value="KAG9990210.1"/>
    <property type="molecule type" value="Genomic_DNA"/>
</dbReference>
<feature type="compositionally biased region" description="Acidic residues" evidence="1">
    <location>
        <begin position="937"/>
        <end position="951"/>
    </location>
</feature>
<evidence type="ECO:0000313" key="4">
    <source>
        <dbReference type="EMBL" id="KAG9990210.1"/>
    </source>
</evidence>
<dbReference type="GO" id="GO:0005524">
    <property type="term" value="F:ATP binding"/>
    <property type="evidence" value="ECO:0007669"/>
    <property type="project" value="InterPro"/>
</dbReference>
<feature type="transmembrane region" description="Helical" evidence="2">
    <location>
        <begin position="155"/>
        <end position="173"/>
    </location>
</feature>
<protein>
    <submittedName>
        <fullName evidence="4">Kinase-like protein</fullName>
    </submittedName>
</protein>
<feature type="region of interest" description="Disordered" evidence="1">
    <location>
        <begin position="744"/>
        <end position="783"/>
    </location>
</feature>
<dbReference type="PANTHER" id="PTHR35179">
    <property type="entry name" value="PROTEIN CBG02620"/>
    <property type="match status" value="1"/>
</dbReference>
<evidence type="ECO:0000256" key="2">
    <source>
        <dbReference type="SAM" id="Phobius"/>
    </source>
</evidence>
<evidence type="ECO:0000256" key="1">
    <source>
        <dbReference type="SAM" id="MobiDB-lite"/>
    </source>
</evidence>
<feature type="region of interest" description="Disordered" evidence="1">
    <location>
        <begin position="611"/>
        <end position="636"/>
    </location>
</feature>
<keyword evidence="5" id="KW-1185">Reference proteome</keyword>
<gene>
    <name evidence="4" type="ORF">KCU98_g1316</name>
</gene>
<keyword evidence="2" id="KW-0472">Membrane</keyword>
<evidence type="ECO:0000259" key="3">
    <source>
        <dbReference type="PROSITE" id="PS50011"/>
    </source>
</evidence>
<keyword evidence="2" id="KW-0812">Transmembrane</keyword>
<dbReference type="Gene3D" id="1.10.510.10">
    <property type="entry name" value="Transferase(Phosphotransferase) domain 1"/>
    <property type="match status" value="1"/>
</dbReference>
<feature type="transmembrane region" description="Helical" evidence="2">
    <location>
        <begin position="71"/>
        <end position="90"/>
    </location>
</feature>
<comment type="caution">
    <text evidence="4">The sequence shown here is derived from an EMBL/GenBank/DDBJ whole genome shotgun (WGS) entry which is preliminary data.</text>
</comment>
<keyword evidence="4" id="KW-0808">Transferase</keyword>
<feature type="transmembrane region" description="Helical" evidence="2">
    <location>
        <begin position="193"/>
        <end position="213"/>
    </location>
</feature>
<dbReference type="PANTHER" id="PTHR35179:SF1">
    <property type="entry name" value="INTEGRAL MEMBRANE PROTEIN"/>
    <property type="match status" value="1"/>
</dbReference>
<feature type="non-terminal residue" evidence="4">
    <location>
        <position position="972"/>
    </location>
</feature>
<feature type="transmembrane region" description="Helical" evidence="2">
    <location>
        <begin position="111"/>
        <end position="135"/>
    </location>
</feature>
<keyword evidence="4" id="KW-0418">Kinase</keyword>
<feature type="transmembrane region" description="Helical" evidence="2">
    <location>
        <begin position="6"/>
        <end position="30"/>
    </location>
</feature>
<reference evidence="4" key="2">
    <citation type="submission" date="2021-08" db="EMBL/GenBank/DDBJ databases">
        <authorList>
            <person name="Gostincar C."/>
            <person name="Sun X."/>
            <person name="Song Z."/>
            <person name="Gunde-Cimerman N."/>
        </authorList>
    </citation>
    <scope>NUCLEOTIDE SEQUENCE</scope>
    <source>
        <strain evidence="4">EXF-9298</strain>
    </source>
</reference>
<feature type="compositionally biased region" description="Acidic residues" evidence="1">
    <location>
        <begin position="905"/>
        <end position="914"/>
    </location>
</feature>
<dbReference type="Pfam" id="PF00069">
    <property type="entry name" value="Pkinase"/>
    <property type="match status" value="1"/>
</dbReference>
<feature type="transmembrane region" description="Helical" evidence="2">
    <location>
        <begin position="42"/>
        <end position="65"/>
    </location>
</feature>
<evidence type="ECO:0000313" key="5">
    <source>
        <dbReference type="Proteomes" id="UP000729357"/>
    </source>
</evidence>
<proteinExistence type="predicted"/>
<dbReference type="InterPro" id="IPR000719">
    <property type="entry name" value="Prot_kinase_dom"/>
</dbReference>
<dbReference type="PROSITE" id="PS50011">
    <property type="entry name" value="PROTEIN_KINASE_DOM"/>
    <property type="match status" value="1"/>
</dbReference>
<dbReference type="InterPro" id="IPR011009">
    <property type="entry name" value="Kinase-like_dom_sf"/>
</dbReference>
<dbReference type="InterPro" id="IPR008271">
    <property type="entry name" value="Ser/Thr_kinase_AS"/>
</dbReference>
<dbReference type="AlphaFoldDB" id="A0A9P8G645"/>
<feature type="domain" description="Protein kinase" evidence="3">
    <location>
        <begin position="413"/>
        <end position="720"/>
    </location>
</feature>